<organism evidence="3 4">
    <name type="scientific">Alkalibacterium gilvum</name>
    <dbReference type="NCBI Taxonomy" id="1130080"/>
    <lineage>
        <taxon>Bacteria</taxon>
        <taxon>Bacillati</taxon>
        <taxon>Bacillota</taxon>
        <taxon>Bacilli</taxon>
        <taxon>Lactobacillales</taxon>
        <taxon>Carnobacteriaceae</taxon>
        <taxon>Alkalibacterium</taxon>
    </lineage>
</organism>
<dbReference type="STRING" id="1130080.SAMN04488113_11112"/>
<name>A0A1H6SLW1_9LACT</name>
<feature type="transmembrane region" description="Helical" evidence="1">
    <location>
        <begin position="49"/>
        <end position="71"/>
    </location>
</feature>
<feature type="transmembrane region" description="Helical" evidence="1">
    <location>
        <begin position="21"/>
        <end position="43"/>
    </location>
</feature>
<dbReference type="Proteomes" id="UP000198564">
    <property type="component" value="Unassembled WGS sequence"/>
</dbReference>
<sequence>MNYPLLENKLPVSLKKVWRKTSLVTLTIALLFGAVVAGIFLYFENLEGTWLIIAGVYFGIILIIFLLNFLLIDYRYNFFRYEVTPKEIIFQKGFIFRSITYVPFSRIQHIETEQGPFLRREELMELIIHTAATDHSIAGLSIEEAQMIRQNVMKKVEETDEYGE</sequence>
<evidence type="ECO:0000259" key="2">
    <source>
        <dbReference type="Pfam" id="PF03703"/>
    </source>
</evidence>
<dbReference type="Pfam" id="PF03703">
    <property type="entry name" value="bPH_2"/>
    <property type="match status" value="1"/>
</dbReference>
<dbReference type="OrthoDB" id="1750577at2"/>
<gene>
    <name evidence="3" type="ORF">SAMN04488113_11112</name>
</gene>
<keyword evidence="4" id="KW-1185">Reference proteome</keyword>
<keyword evidence="1" id="KW-0472">Membrane</keyword>
<dbReference type="PANTHER" id="PTHR34473">
    <property type="entry name" value="UPF0699 TRANSMEMBRANE PROTEIN YDBS"/>
    <property type="match status" value="1"/>
</dbReference>
<protein>
    <recommendedName>
        <fullName evidence="2">YdbS-like PH domain-containing protein</fullName>
    </recommendedName>
</protein>
<keyword evidence="1" id="KW-1133">Transmembrane helix</keyword>
<dbReference type="AlphaFoldDB" id="A0A1H6SLW1"/>
<evidence type="ECO:0000313" key="3">
    <source>
        <dbReference type="EMBL" id="SEI68938.1"/>
    </source>
</evidence>
<evidence type="ECO:0000313" key="4">
    <source>
        <dbReference type="Proteomes" id="UP000198564"/>
    </source>
</evidence>
<dbReference type="InterPro" id="IPR005182">
    <property type="entry name" value="YdbS-like_PH"/>
</dbReference>
<proteinExistence type="predicted"/>
<keyword evidence="1" id="KW-0812">Transmembrane</keyword>
<dbReference type="EMBL" id="FNYW01000011">
    <property type="protein sequence ID" value="SEI68938.1"/>
    <property type="molecule type" value="Genomic_DNA"/>
</dbReference>
<evidence type="ECO:0000256" key="1">
    <source>
        <dbReference type="SAM" id="Phobius"/>
    </source>
</evidence>
<dbReference type="RefSeq" id="WP_091633924.1">
    <property type="nucleotide sequence ID" value="NZ_FNYW01000011.1"/>
</dbReference>
<reference evidence="4" key="1">
    <citation type="submission" date="2016-10" db="EMBL/GenBank/DDBJ databases">
        <authorList>
            <person name="Varghese N."/>
            <person name="Submissions S."/>
        </authorList>
    </citation>
    <scope>NUCLEOTIDE SEQUENCE [LARGE SCALE GENOMIC DNA]</scope>
    <source>
        <strain evidence="4">DSM 25751</strain>
    </source>
</reference>
<feature type="domain" description="YdbS-like PH" evidence="2">
    <location>
        <begin position="76"/>
        <end position="151"/>
    </location>
</feature>
<dbReference type="PANTHER" id="PTHR34473:SF2">
    <property type="entry name" value="UPF0699 TRANSMEMBRANE PROTEIN YDBT"/>
    <property type="match status" value="1"/>
</dbReference>
<accession>A0A1H6SLW1</accession>